<evidence type="ECO:0000313" key="2">
    <source>
        <dbReference type="EMBL" id="KAL0324696.1"/>
    </source>
</evidence>
<comment type="caution">
    <text evidence="2">The sequence shown here is derived from an EMBL/GenBank/DDBJ whole genome shotgun (WGS) entry which is preliminary data.</text>
</comment>
<feature type="domain" description="Reverse transcriptase Ty1/copia-type" evidence="1">
    <location>
        <begin position="45"/>
        <end position="145"/>
    </location>
</feature>
<name>A0AAW2M2J5_9LAMI</name>
<dbReference type="PANTHER" id="PTHR11439:SF465">
    <property type="entry name" value="REVERSE TRANSCRIPTASE TY1_COPIA-TYPE DOMAIN-CONTAINING PROTEIN"/>
    <property type="match status" value="1"/>
</dbReference>
<sequence>MFTPAHRLFLANVAAIQEPRSFAQANQIEDWRKAMNLELHALKQNETWDFTTLPEGKKPIGSRWIYKVKLLLDGMVDSYKARLVGKGYSQIKGIDYFDNFSPVAKIVTVRLFLAIASSHSWPISQLDVNNAFLHGHLDGEVYMHPLEDDVLITGTSLSYIPDVKTYLDSLFRIKDLSFARYFLRLELARSSHGTQIYPLSSNSLASSSSIHENLTGMQLCICYATSGSKKQATVSHSSTEAEYRSIALTVCKLLCISHLVQDFSVVVPCFVPFWCDNRKAHITKNPVLHERTKHLDIDNYLVREQIKKGFLAPQYIFGKDHMADMFIKSLSFPLISKLMSKLGLFSRVPPSRGLKEIARFHSLLLFIHVF</sequence>
<dbReference type="Pfam" id="PF07727">
    <property type="entry name" value="RVT_2"/>
    <property type="match status" value="1"/>
</dbReference>
<organism evidence="2">
    <name type="scientific">Sesamum calycinum</name>
    <dbReference type="NCBI Taxonomy" id="2727403"/>
    <lineage>
        <taxon>Eukaryota</taxon>
        <taxon>Viridiplantae</taxon>
        <taxon>Streptophyta</taxon>
        <taxon>Embryophyta</taxon>
        <taxon>Tracheophyta</taxon>
        <taxon>Spermatophyta</taxon>
        <taxon>Magnoliopsida</taxon>
        <taxon>eudicotyledons</taxon>
        <taxon>Gunneridae</taxon>
        <taxon>Pentapetalae</taxon>
        <taxon>asterids</taxon>
        <taxon>lamiids</taxon>
        <taxon>Lamiales</taxon>
        <taxon>Pedaliaceae</taxon>
        <taxon>Sesamum</taxon>
    </lineage>
</organism>
<dbReference type="InterPro" id="IPR013103">
    <property type="entry name" value="RVT_2"/>
</dbReference>
<dbReference type="AlphaFoldDB" id="A0AAW2M2J5"/>
<dbReference type="SUPFAM" id="SSF56672">
    <property type="entry name" value="DNA/RNA polymerases"/>
    <property type="match status" value="1"/>
</dbReference>
<dbReference type="CDD" id="cd09272">
    <property type="entry name" value="RNase_HI_RT_Ty1"/>
    <property type="match status" value="1"/>
</dbReference>
<dbReference type="EMBL" id="JACGWM010000015">
    <property type="protein sequence ID" value="KAL0324696.1"/>
    <property type="molecule type" value="Genomic_DNA"/>
</dbReference>
<reference evidence="2" key="1">
    <citation type="submission" date="2020-06" db="EMBL/GenBank/DDBJ databases">
        <authorList>
            <person name="Li T."/>
            <person name="Hu X."/>
            <person name="Zhang T."/>
            <person name="Song X."/>
            <person name="Zhang H."/>
            <person name="Dai N."/>
            <person name="Sheng W."/>
            <person name="Hou X."/>
            <person name="Wei L."/>
        </authorList>
    </citation>
    <scope>NUCLEOTIDE SEQUENCE</scope>
    <source>
        <strain evidence="2">KEN8</strain>
        <tissue evidence="2">Leaf</tissue>
    </source>
</reference>
<proteinExistence type="predicted"/>
<evidence type="ECO:0000259" key="1">
    <source>
        <dbReference type="Pfam" id="PF07727"/>
    </source>
</evidence>
<accession>A0AAW2M2J5</accession>
<protein>
    <submittedName>
        <fullName evidence="2">Retrovirus-related Pol polyprotein from transposon RE2</fullName>
    </submittedName>
</protein>
<reference evidence="2" key="2">
    <citation type="journal article" date="2024" name="Plant">
        <title>Genomic evolution and insights into agronomic trait innovations of Sesamum species.</title>
        <authorList>
            <person name="Miao H."/>
            <person name="Wang L."/>
            <person name="Qu L."/>
            <person name="Liu H."/>
            <person name="Sun Y."/>
            <person name="Le M."/>
            <person name="Wang Q."/>
            <person name="Wei S."/>
            <person name="Zheng Y."/>
            <person name="Lin W."/>
            <person name="Duan Y."/>
            <person name="Cao H."/>
            <person name="Xiong S."/>
            <person name="Wang X."/>
            <person name="Wei L."/>
            <person name="Li C."/>
            <person name="Ma Q."/>
            <person name="Ju M."/>
            <person name="Zhao R."/>
            <person name="Li G."/>
            <person name="Mu C."/>
            <person name="Tian Q."/>
            <person name="Mei H."/>
            <person name="Zhang T."/>
            <person name="Gao T."/>
            <person name="Zhang H."/>
        </authorList>
    </citation>
    <scope>NUCLEOTIDE SEQUENCE</scope>
    <source>
        <strain evidence="2">KEN8</strain>
    </source>
</reference>
<dbReference type="PANTHER" id="PTHR11439">
    <property type="entry name" value="GAG-POL-RELATED RETROTRANSPOSON"/>
    <property type="match status" value="1"/>
</dbReference>
<dbReference type="InterPro" id="IPR043502">
    <property type="entry name" value="DNA/RNA_pol_sf"/>
</dbReference>
<gene>
    <name evidence="2" type="ORF">Scaly_2436700</name>
</gene>